<dbReference type="EMBL" id="JAPNKE010000002">
    <property type="protein sequence ID" value="MCY1010398.1"/>
    <property type="molecule type" value="Genomic_DNA"/>
</dbReference>
<feature type="region of interest" description="Disordered" evidence="1">
    <location>
        <begin position="301"/>
        <end position="320"/>
    </location>
</feature>
<evidence type="ECO:0000313" key="3">
    <source>
        <dbReference type="Proteomes" id="UP001150924"/>
    </source>
</evidence>
<dbReference type="Proteomes" id="UP001150924">
    <property type="component" value="Unassembled WGS sequence"/>
</dbReference>
<reference evidence="2" key="1">
    <citation type="submission" date="2022-11" db="EMBL/GenBank/DDBJ databases">
        <title>Minimal conservation of predation-associated metabolite biosynthetic gene clusters underscores biosynthetic potential of Myxococcota including descriptions for ten novel species: Archangium lansinium sp. nov., Myxococcus landrumus sp. nov., Nannocystis bai.</title>
        <authorList>
            <person name="Ahearne A."/>
            <person name="Stevens C."/>
            <person name="Phillips K."/>
        </authorList>
    </citation>
    <scope>NUCLEOTIDE SEQUENCE</scope>
    <source>
        <strain evidence="2">Na p29</strain>
    </source>
</reference>
<evidence type="ECO:0000313" key="2">
    <source>
        <dbReference type="EMBL" id="MCY1010398.1"/>
    </source>
</evidence>
<proteinExistence type="predicted"/>
<accession>A0A9X3F2T2</accession>
<name>A0A9X3F2T2_9BACT</name>
<gene>
    <name evidence="2" type="ORF">OV079_33495</name>
</gene>
<dbReference type="Gene3D" id="3.40.630.20">
    <property type="entry name" value="Peptidase C15, pyroglutamyl peptidase I-like"/>
    <property type="match status" value="1"/>
</dbReference>
<organism evidence="2 3">
    <name type="scientific">Nannocystis pusilla</name>
    <dbReference type="NCBI Taxonomy" id="889268"/>
    <lineage>
        <taxon>Bacteria</taxon>
        <taxon>Pseudomonadati</taxon>
        <taxon>Myxococcota</taxon>
        <taxon>Polyangia</taxon>
        <taxon>Nannocystales</taxon>
        <taxon>Nannocystaceae</taxon>
        <taxon>Nannocystis</taxon>
    </lineage>
</organism>
<dbReference type="InterPro" id="IPR036440">
    <property type="entry name" value="Peptidase_C15-like_sf"/>
</dbReference>
<dbReference type="AlphaFoldDB" id="A0A9X3F2T2"/>
<protein>
    <submittedName>
        <fullName evidence="2">Uncharacterized protein</fullName>
    </submittedName>
</protein>
<evidence type="ECO:0000256" key="1">
    <source>
        <dbReference type="SAM" id="MobiDB-lite"/>
    </source>
</evidence>
<sequence length="320" mass="33652">MDELDAYGRDYVPQAAASVADHAIRSGDRYVGQRDLLRAIAVADSGAEADVQLGVDPGTFYCADQLANLIALSGEPAFAGVLTGFIHVPPDRSTGAAAAAATHLLPRGDNLQQCARVVAAAARELSEETSYSTIVLTAFGPFAGVVDNPTAAFVADPANLDRAVRLAAPGLAPVGRDPFAAGALHRYAGDGRELVLATAVLPLAADPVDALAGRYFDPDTTADNFRRALAEIAAVRPPRAIVSLGVDSGQVLRPARPAFRVETQTRGFHGATRGRTASDGFQRHLELARLFLRARARGDGPLRFRPGRGSDPEHGRSDML</sequence>
<keyword evidence="3" id="KW-1185">Reference proteome</keyword>
<dbReference type="RefSeq" id="WP_267773319.1">
    <property type="nucleotide sequence ID" value="NZ_JAPNKE010000002.1"/>
</dbReference>
<comment type="caution">
    <text evidence="2">The sequence shown here is derived from an EMBL/GenBank/DDBJ whole genome shotgun (WGS) entry which is preliminary data.</text>
</comment>